<organism evidence="1 2">
    <name type="scientific">Rhizopogon vesiculosus</name>
    <dbReference type="NCBI Taxonomy" id="180088"/>
    <lineage>
        <taxon>Eukaryota</taxon>
        <taxon>Fungi</taxon>
        <taxon>Dikarya</taxon>
        <taxon>Basidiomycota</taxon>
        <taxon>Agaricomycotina</taxon>
        <taxon>Agaricomycetes</taxon>
        <taxon>Agaricomycetidae</taxon>
        <taxon>Boletales</taxon>
        <taxon>Suillineae</taxon>
        <taxon>Rhizopogonaceae</taxon>
        <taxon>Rhizopogon</taxon>
    </lineage>
</organism>
<protein>
    <submittedName>
        <fullName evidence="1">Uncharacterized protein</fullName>
    </submittedName>
</protein>
<accession>A0A1J8Q640</accession>
<dbReference type="EMBL" id="LVVM01002163">
    <property type="protein sequence ID" value="OJA17126.1"/>
    <property type="molecule type" value="Genomic_DNA"/>
</dbReference>
<keyword evidence="2" id="KW-1185">Reference proteome</keyword>
<evidence type="ECO:0000313" key="1">
    <source>
        <dbReference type="EMBL" id="OJA17126.1"/>
    </source>
</evidence>
<sequence>MDPEGDLTLNMVRKVQILDFDVLAEAFKDACTKAVKFAGSCTKSKL</sequence>
<reference evidence="1 2" key="1">
    <citation type="submission" date="2016-03" db="EMBL/GenBank/DDBJ databases">
        <title>Comparative genomics of the ectomycorrhizal sister species Rhizopogon vinicolor and Rhizopogon vesiculosus (Basidiomycota: Boletales) reveals a divergence of the mating type B locus.</title>
        <authorList>
            <person name="Mujic A.B."/>
            <person name="Kuo A."/>
            <person name="Tritt A."/>
            <person name="Lipzen A."/>
            <person name="Chen C."/>
            <person name="Johnson J."/>
            <person name="Sharma A."/>
            <person name="Barry K."/>
            <person name="Grigoriev I.V."/>
            <person name="Spatafora J.W."/>
        </authorList>
    </citation>
    <scope>NUCLEOTIDE SEQUENCE [LARGE SCALE GENOMIC DNA]</scope>
    <source>
        <strain evidence="1 2">AM-OR11-056</strain>
    </source>
</reference>
<name>A0A1J8Q640_9AGAM</name>
<proteinExistence type="predicted"/>
<dbReference type="AlphaFoldDB" id="A0A1J8Q640"/>
<dbReference type="Proteomes" id="UP000183567">
    <property type="component" value="Unassembled WGS sequence"/>
</dbReference>
<evidence type="ECO:0000313" key="2">
    <source>
        <dbReference type="Proteomes" id="UP000183567"/>
    </source>
</evidence>
<gene>
    <name evidence="1" type="ORF">AZE42_02582</name>
</gene>
<comment type="caution">
    <text evidence="1">The sequence shown here is derived from an EMBL/GenBank/DDBJ whole genome shotgun (WGS) entry which is preliminary data.</text>
</comment>